<gene>
    <name evidence="4" type="ORF">GCM10010420_36940</name>
</gene>
<organism evidence="4 5">
    <name type="scientific">Streptomyces glaucosporus</name>
    <dbReference type="NCBI Taxonomy" id="284044"/>
    <lineage>
        <taxon>Bacteria</taxon>
        <taxon>Bacillati</taxon>
        <taxon>Actinomycetota</taxon>
        <taxon>Actinomycetes</taxon>
        <taxon>Kitasatosporales</taxon>
        <taxon>Streptomycetaceae</taxon>
        <taxon>Streptomyces</taxon>
    </lineage>
</organism>
<protein>
    <submittedName>
        <fullName evidence="4">Serine hydrolase domain-containing protein</fullName>
    </submittedName>
</protein>
<dbReference type="Proteomes" id="UP001500058">
    <property type="component" value="Unassembled WGS sequence"/>
</dbReference>
<comment type="caution">
    <text evidence="4">The sequence shown here is derived from an EMBL/GenBank/DDBJ whole genome shotgun (WGS) entry which is preliminary data.</text>
</comment>
<dbReference type="RefSeq" id="WP_344632154.1">
    <property type="nucleotide sequence ID" value="NZ_BAAATJ010000017.1"/>
</dbReference>
<proteinExistence type="predicted"/>
<evidence type="ECO:0000256" key="2">
    <source>
        <dbReference type="SAM" id="SignalP"/>
    </source>
</evidence>
<sequence>MNLRTRTALCAFLALAVAAGPAAPAFADAPGRTPAHAPGVHAPGEPDTGRLDTEALERAIADLPADDATAAVVRVSGRDGTWRGVAGVRDLETGRKAIADGRFRAGSVTKVFTAAVVLQLVAEGRVALDRPVREYLPDLVPADRSSITVAHLLNHTSGLAPADGPGDSFADQYAHRFDSTTPRETVASAMAKPRRFAPGKRQDYLNINYTLLGLLIEELTGTSYEHQVRSRILKPLRMRDTCFPGNGVRIPGRHNRGYQRTADGLLDVTEWNVSAGWAAGDVISTAADLERFAHALFGGEVVPKERLRHMLEVPEGIEGAEYTMGMARMTLPDGTVGYGKTGGRHGYSTGMGATLGRDGRVERVVVYSVNSTDAKAEDGNTRGLPIVLAALR</sequence>
<dbReference type="EMBL" id="BAAATJ010000017">
    <property type="protein sequence ID" value="GAA2405660.1"/>
    <property type="molecule type" value="Genomic_DNA"/>
</dbReference>
<evidence type="ECO:0000259" key="3">
    <source>
        <dbReference type="Pfam" id="PF00144"/>
    </source>
</evidence>
<reference evidence="5" key="1">
    <citation type="journal article" date="2019" name="Int. J. Syst. Evol. Microbiol.">
        <title>The Global Catalogue of Microorganisms (GCM) 10K type strain sequencing project: providing services to taxonomists for standard genome sequencing and annotation.</title>
        <authorList>
            <consortium name="The Broad Institute Genomics Platform"/>
            <consortium name="The Broad Institute Genome Sequencing Center for Infectious Disease"/>
            <person name="Wu L."/>
            <person name="Ma J."/>
        </authorList>
    </citation>
    <scope>NUCLEOTIDE SEQUENCE [LARGE SCALE GENOMIC DNA]</scope>
    <source>
        <strain evidence="5">JCM 6921</strain>
    </source>
</reference>
<dbReference type="InterPro" id="IPR001466">
    <property type="entry name" value="Beta-lactam-related"/>
</dbReference>
<evidence type="ECO:0000313" key="4">
    <source>
        <dbReference type="EMBL" id="GAA2405660.1"/>
    </source>
</evidence>
<dbReference type="InterPro" id="IPR012338">
    <property type="entry name" value="Beta-lactam/transpept-like"/>
</dbReference>
<feature type="domain" description="Beta-lactamase-related" evidence="3">
    <location>
        <begin position="57"/>
        <end position="378"/>
    </location>
</feature>
<accession>A0ABP5VQE6</accession>
<evidence type="ECO:0000256" key="1">
    <source>
        <dbReference type="SAM" id="MobiDB-lite"/>
    </source>
</evidence>
<keyword evidence="4" id="KW-0378">Hydrolase</keyword>
<feature type="signal peptide" evidence="2">
    <location>
        <begin position="1"/>
        <end position="27"/>
    </location>
</feature>
<feature type="chain" id="PRO_5047161364" evidence="2">
    <location>
        <begin position="28"/>
        <end position="392"/>
    </location>
</feature>
<feature type="region of interest" description="Disordered" evidence="1">
    <location>
        <begin position="29"/>
        <end position="48"/>
    </location>
</feature>
<dbReference type="Pfam" id="PF00144">
    <property type="entry name" value="Beta-lactamase"/>
    <property type="match status" value="1"/>
</dbReference>
<evidence type="ECO:0000313" key="5">
    <source>
        <dbReference type="Proteomes" id="UP001500058"/>
    </source>
</evidence>
<dbReference type="GO" id="GO:0016787">
    <property type="term" value="F:hydrolase activity"/>
    <property type="evidence" value="ECO:0007669"/>
    <property type="project" value="UniProtKB-KW"/>
</dbReference>
<dbReference type="Gene3D" id="3.40.710.10">
    <property type="entry name" value="DD-peptidase/beta-lactamase superfamily"/>
    <property type="match status" value="1"/>
</dbReference>
<dbReference type="PANTHER" id="PTHR46825:SF7">
    <property type="entry name" value="D-ALANYL-D-ALANINE CARBOXYPEPTIDASE"/>
    <property type="match status" value="1"/>
</dbReference>
<keyword evidence="5" id="KW-1185">Reference proteome</keyword>
<dbReference type="SUPFAM" id="SSF56601">
    <property type="entry name" value="beta-lactamase/transpeptidase-like"/>
    <property type="match status" value="1"/>
</dbReference>
<dbReference type="PANTHER" id="PTHR46825">
    <property type="entry name" value="D-ALANYL-D-ALANINE-CARBOXYPEPTIDASE/ENDOPEPTIDASE AMPH"/>
    <property type="match status" value="1"/>
</dbReference>
<dbReference type="InterPro" id="IPR050491">
    <property type="entry name" value="AmpC-like"/>
</dbReference>
<name>A0ABP5VQE6_9ACTN</name>
<keyword evidence="2" id="KW-0732">Signal</keyword>